<dbReference type="Pfam" id="PF11716">
    <property type="entry name" value="MDMPI_N"/>
    <property type="match status" value="1"/>
</dbReference>
<evidence type="ECO:0000313" key="2">
    <source>
        <dbReference type="EMBL" id="GAA1977832.1"/>
    </source>
</evidence>
<dbReference type="NCBIfam" id="TIGR03083">
    <property type="entry name" value="maleylpyruvate isomerase family mycothiol-dependent enzyme"/>
    <property type="match status" value="1"/>
</dbReference>
<comment type="caution">
    <text evidence="2">The sequence shown here is derived from an EMBL/GenBank/DDBJ whole genome shotgun (WGS) entry which is preliminary data.</text>
</comment>
<dbReference type="InterPro" id="IPR017517">
    <property type="entry name" value="Maleyloyr_isom"/>
</dbReference>
<gene>
    <name evidence="2" type="ORF">GCM10009754_62160</name>
</gene>
<proteinExistence type="predicted"/>
<dbReference type="SUPFAM" id="SSF109854">
    <property type="entry name" value="DinB/YfiT-like putative metalloenzymes"/>
    <property type="match status" value="1"/>
</dbReference>
<evidence type="ECO:0000259" key="1">
    <source>
        <dbReference type="Pfam" id="PF11716"/>
    </source>
</evidence>
<dbReference type="InterPro" id="IPR024344">
    <property type="entry name" value="MDMPI_metal-binding"/>
</dbReference>
<organism evidence="2 3">
    <name type="scientific">Amycolatopsis minnesotensis</name>
    <dbReference type="NCBI Taxonomy" id="337894"/>
    <lineage>
        <taxon>Bacteria</taxon>
        <taxon>Bacillati</taxon>
        <taxon>Actinomycetota</taxon>
        <taxon>Actinomycetes</taxon>
        <taxon>Pseudonocardiales</taxon>
        <taxon>Pseudonocardiaceae</taxon>
        <taxon>Amycolatopsis</taxon>
    </lineage>
</organism>
<reference evidence="2 3" key="1">
    <citation type="journal article" date="2019" name="Int. J. Syst. Evol. Microbiol.">
        <title>The Global Catalogue of Microorganisms (GCM) 10K type strain sequencing project: providing services to taxonomists for standard genome sequencing and annotation.</title>
        <authorList>
            <consortium name="The Broad Institute Genomics Platform"/>
            <consortium name="The Broad Institute Genome Sequencing Center for Infectious Disease"/>
            <person name="Wu L."/>
            <person name="Ma J."/>
        </authorList>
    </citation>
    <scope>NUCLEOTIDE SEQUENCE [LARGE SCALE GENOMIC DNA]</scope>
    <source>
        <strain evidence="2 3">JCM 14545</strain>
    </source>
</reference>
<name>A0ABN2RZP2_9PSEU</name>
<dbReference type="RefSeq" id="WP_344426889.1">
    <property type="nucleotide sequence ID" value="NZ_BAAANN010000029.1"/>
</dbReference>
<accession>A0ABN2RZP2</accession>
<dbReference type="InterPro" id="IPR034660">
    <property type="entry name" value="DinB/YfiT-like"/>
</dbReference>
<dbReference type="InterPro" id="IPR017520">
    <property type="entry name" value="CHP03086"/>
</dbReference>
<dbReference type="Proteomes" id="UP001501116">
    <property type="component" value="Unassembled WGS sequence"/>
</dbReference>
<protein>
    <submittedName>
        <fullName evidence="2">TIGR03086 family metal-binding protein</fullName>
    </submittedName>
</protein>
<keyword evidence="3" id="KW-1185">Reference proteome</keyword>
<dbReference type="EMBL" id="BAAANN010000029">
    <property type="protein sequence ID" value="GAA1977832.1"/>
    <property type="molecule type" value="Genomic_DNA"/>
</dbReference>
<sequence length="187" mass="20329">MDLLSAHEEAMRGFDELVGEIGDRWAAPTPCTEWTVRDLLNHLVGEQLWVPHLLAGATLEEVGDAYDGDVLGTDPVGAWRRSSAAARAEWVEDGATERDVHVSFGEIGAAEYGWQMTLDLAVHGWDLAKAIDVTSPIGETMARRLLEVFEPELEQWQGMGIFAPPVPVADDADTPSKLVALLGRDPG</sequence>
<evidence type="ECO:0000313" key="3">
    <source>
        <dbReference type="Proteomes" id="UP001501116"/>
    </source>
</evidence>
<dbReference type="Gene3D" id="1.20.120.450">
    <property type="entry name" value="dinb family like domain"/>
    <property type="match status" value="1"/>
</dbReference>
<feature type="domain" description="Mycothiol-dependent maleylpyruvate isomerase metal-binding" evidence="1">
    <location>
        <begin position="9"/>
        <end position="128"/>
    </location>
</feature>
<dbReference type="NCBIfam" id="TIGR03086">
    <property type="entry name" value="TIGR03086 family metal-binding protein"/>
    <property type="match status" value="1"/>
</dbReference>